<dbReference type="Proteomes" id="UP000019193">
    <property type="component" value="Unassembled WGS sequence"/>
</dbReference>
<feature type="signal peptide" evidence="1">
    <location>
        <begin position="1"/>
        <end position="23"/>
    </location>
</feature>
<dbReference type="RefSeq" id="WP_002053610.1">
    <property type="nucleotide sequence ID" value="NZ_CBSD020000043.1"/>
</dbReference>
<accession>A0AA36KB56</accession>
<evidence type="ECO:0000313" key="3">
    <source>
        <dbReference type="Proteomes" id="UP000019193"/>
    </source>
</evidence>
<dbReference type="AlphaFoldDB" id="A0AA36KB56"/>
<keyword evidence="1" id="KW-0732">Signal</keyword>
<sequence>MKKNIKILLLTGLIATLPLTVVAKNVETKVSFLKGSDQTTLTGKFQGYDDVRYRVFAKSGQVLKFNINSYSNLAYINVFAPGQKPGKDKALLVGSTTGSSGEVILPVDGDYIIQVYQMRNSARKNRTVSFNLDLQIVNNKNIKY</sequence>
<gene>
    <name evidence="2" type="ORF">ANICBIBUN_15133</name>
</gene>
<protein>
    <recommendedName>
        <fullName evidence="4">Gifsy-1 prophage protein</fullName>
    </recommendedName>
</protein>
<evidence type="ECO:0000256" key="1">
    <source>
        <dbReference type="SAM" id="SignalP"/>
    </source>
</evidence>
<dbReference type="EMBL" id="CBSD020000043">
    <property type="protein sequence ID" value="CDG75086.1"/>
    <property type="molecule type" value="Genomic_DNA"/>
</dbReference>
<feature type="chain" id="PRO_5041266277" description="Gifsy-1 prophage protein" evidence="1">
    <location>
        <begin position="24"/>
        <end position="144"/>
    </location>
</feature>
<dbReference type="GeneID" id="92796826"/>
<name>A0AA36KB56_ACINO</name>
<reference evidence="2 3" key="1">
    <citation type="submission" date="2013-06" db="EMBL/GenBank/DDBJ databases">
        <title>Comparative analysis of genomes of multi-drug Acinetobacter sp. from Colombian Hospitals.</title>
        <authorList>
            <person name="Barreto-Hernandez E."/>
            <person name="Gonzalez E.B."/>
            <person name="Cepeda L.A."/>
            <person name="Valenzuela E.M."/>
            <person name="Falquet L."/>
            <person name="Reguero M.T."/>
            <person name="Mantilla R."/>
        </authorList>
    </citation>
    <scope>NUCLEOTIDE SEQUENCE [LARGE SCALE GENOMIC DNA]</scope>
    <source>
        <strain evidence="2 3">28F</strain>
    </source>
</reference>
<evidence type="ECO:0000313" key="2">
    <source>
        <dbReference type="EMBL" id="CDG75086.1"/>
    </source>
</evidence>
<evidence type="ECO:0008006" key="4">
    <source>
        <dbReference type="Google" id="ProtNLM"/>
    </source>
</evidence>
<proteinExistence type="predicted"/>
<dbReference type="Gene3D" id="2.60.120.380">
    <property type="match status" value="1"/>
</dbReference>
<comment type="caution">
    <text evidence="2">The sequence shown here is derived from an EMBL/GenBank/DDBJ whole genome shotgun (WGS) entry which is preliminary data.</text>
</comment>
<organism evidence="2 3">
    <name type="scientific">Acinetobacter nosocomialis 28F</name>
    <dbReference type="NCBI Taxonomy" id="1147131"/>
    <lineage>
        <taxon>Bacteria</taxon>
        <taxon>Pseudomonadati</taxon>
        <taxon>Pseudomonadota</taxon>
        <taxon>Gammaproteobacteria</taxon>
        <taxon>Moraxellales</taxon>
        <taxon>Moraxellaceae</taxon>
        <taxon>Acinetobacter</taxon>
        <taxon>Acinetobacter calcoaceticus/baumannii complex</taxon>
    </lineage>
</organism>
<keyword evidence="3" id="KW-1185">Reference proteome</keyword>